<dbReference type="Proteomes" id="UP000215455">
    <property type="component" value="Unassembled WGS sequence"/>
</dbReference>
<reference evidence="1 2" key="1">
    <citation type="submission" date="2017-06" db="EMBL/GenBank/DDBJ databases">
        <authorList>
            <person name="Furmanczyk E.M."/>
        </authorList>
    </citation>
    <scope>NUCLEOTIDE SEQUENCE [LARGE SCALE GENOMIC DNA]</scope>
    <source>
        <strain evidence="1 2">DSM 16611</strain>
    </source>
</reference>
<dbReference type="RefSeq" id="WP_083348273.1">
    <property type="nucleotide sequence ID" value="NZ_LT629767.1"/>
</dbReference>
<comment type="caution">
    <text evidence="1">The sequence shown here is derived from an EMBL/GenBank/DDBJ whole genome shotgun (WGS) entry which is preliminary data.</text>
</comment>
<proteinExistence type="predicted"/>
<sequence length="62" mass="6820">MNPHTRNASSSTDALKAKRTHLADLLALLDVNRGKATKIEKLTTDAIKTMISTLDCQLKKRA</sequence>
<evidence type="ECO:0000313" key="2">
    <source>
        <dbReference type="Proteomes" id="UP000215455"/>
    </source>
</evidence>
<gene>
    <name evidence="1" type="ORF">PSUM_11785</name>
</gene>
<organism evidence="1 2">
    <name type="scientific">Pseudomonas umsongensis</name>
    <dbReference type="NCBI Taxonomy" id="198618"/>
    <lineage>
        <taxon>Bacteria</taxon>
        <taxon>Pseudomonadati</taxon>
        <taxon>Pseudomonadota</taxon>
        <taxon>Gammaproteobacteria</taxon>
        <taxon>Pseudomonadales</taxon>
        <taxon>Pseudomonadaceae</taxon>
        <taxon>Pseudomonas</taxon>
    </lineage>
</organism>
<protein>
    <submittedName>
        <fullName evidence="1">Uncharacterized protein</fullName>
    </submittedName>
</protein>
<dbReference type="EMBL" id="NIWU01000002">
    <property type="protein sequence ID" value="OXR32720.1"/>
    <property type="molecule type" value="Genomic_DNA"/>
</dbReference>
<evidence type="ECO:0000313" key="1">
    <source>
        <dbReference type="EMBL" id="OXR32720.1"/>
    </source>
</evidence>
<keyword evidence="2" id="KW-1185">Reference proteome</keyword>
<accession>A0ABX4DVH8</accession>
<name>A0ABX4DVH8_9PSED</name>